<evidence type="ECO:0000259" key="5">
    <source>
        <dbReference type="Pfam" id="PF01979"/>
    </source>
</evidence>
<dbReference type="NCBIfam" id="NF006549">
    <property type="entry name" value="PRK09045.1"/>
    <property type="match status" value="1"/>
</dbReference>
<evidence type="ECO:0000256" key="4">
    <source>
        <dbReference type="ARBA" id="ARBA00022833"/>
    </source>
</evidence>
<dbReference type="InterPro" id="IPR006680">
    <property type="entry name" value="Amidohydro-rel"/>
</dbReference>
<dbReference type="Gene3D" id="2.30.40.10">
    <property type="entry name" value="Urease, subunit C, domain 1"/>
    <property type="match status" value="1"/>
</dbReference>
<dbReference type="AlphaFoldDB" id="A0A222FMY8"/>
<dbReference type="GO" id="GO:0016814">
    <property type="term" value="F:hydrolase activity, acting on carbon-nitrogen (but not peptide) bonds, in cyclic amidines"/>
    <property type="evidence" value="ECO:0007669"/>
    <property type="project" value="UniProtKB-ARBA"/>
</dbReference>
<organism evidence="6 7">
    <name type="scientific">Bacterioplanes sanyensis</name>
    <dbReference type="NCBI Taxonomy" id="1249553"/>
    <lineage>
        <taxon>Bacteria</taxon>
        <taxon>Pseudomonadati</taxon>
        <taxon>Pseudomonadota</taxon>
        <taxon>Gammaproteobacteria</taxon>
        <taxon>Oceanospirillales</taxon>
        <taxon>Oceanospirillaceae</taxon>
        <taxon>Bacterioplanes</taxon>
    </lineage>
</organism>
<dbReference type="OrthoDB" id="9787621at2"/>
<keyword evidence="7" id="KW-1185">Reference proteome</keyword>
<feature type="domain" description="Amidohydrolase-related" evidence="5">
    <location>
        <begin position="58"/>
        <end position="407"/>
    </location>
</feature>
<protein>
    <submittedName>
        <fullName evidence="6">N-ethylammeline chlorohydrolase</fullName>
    </submittedName>
</protein>
<dbReference type="InterPro" id="IPR032466">
    <property type="entry name" value="Metal_Hydrolase"/>
</dbReference>
<gene>
    <name evidence="6" type="ORF">CHH28_17680</name>
</gene>
<evidence type="ECO:0000256" key="2">
    <source>
        <dbReference type="ARBA" id="ARBA00022723"/>
    </source>
</evidence>
<keyword evidence="3 6" id="KW-0378">Hydrolase</keyword>
<dbReference type="EMBL" id="CP022530">
    <property type="protein sequence ID" value="ASP40395.1"/>
    <property type="molecule type" value="Genomic_DNA"/>
</dbReference>
<evidence type="ECO:0000313" key="6">
    <source>
        <dbReference type="EMBL" id="ASP40395.1"/>
    </source>
</evidence>
<proteinExistence type="inferred from homology"/>
<dbReference type="KEGG" id="bsan:CHH28_17680"/>
<dbReference type="SUPFAM" id="SSF51556">
    <property type="entry name" value="Metallo-dependent hydrolases"/>
    <property type="match status" value="1"/>
</dbReference>
<dbReference type="Gene3D" id="3.20.20.140">
    <property type="entry name" value="Metal-dependent hydrolases"/>
    <property type="match status" value="1"/>
</dbReference>
<evidence type="ECO:0000256" key="3">
    <source>
        <dbReference type="ARBA" id="ARBA00022801"/>
    </source>
</evidence>
<dbReference type="PANTHER" id="PTHR43794:SF11">
    <property type="entry name" value="AMIDOHYDROLASE-RELATED DOMAIN-CONTAINING PROTEIN"/>
    <property type="match status" value="1"/>
</dbReference>
<dbReference type="RefSeq" id="WP_094061562.1">
    <property type="nucleotide sequence ID" value="NZ_CP022530.1"/>
</dbReference>
<sequence>MQADLIIHARWLATMDSANGQLAQHQAIVIKDGNIVAIEASDDCRWQAEHVEQLNDHVVLPGFINSHGHAAMSLFRGMADDQPLMTWLQEHIWPAEARWVDHDFVRDGTRLAIAEMLLSGTTTFADMYFYPQACAEAAVEAGIGAVIFTPIIDFPTNFAQNADEYIRKAIDAHDHHRHNPLLTFGFGPHAPYTVSDEPLKEITTLADQLDLPVQIHLHETAFEVEQSLELHGLRPSHRLAELGFLTERVSCVHMTQVDDSDIQLLTRSGASVVHCPESNLKLASGFCPIHTLLKSGVNVGLGTDGAASNNDLNLQGEMKTAAMLAKAVAGDAAAVPAWQALYCATMGSAKALGIDETTGSLTVGKRADIQAIRLTELPQQPLYDPISQLVYTDASRHLSHCWVAGKAKVRDGQLTDNSLDSLTAIASSWQQRIRAQ</sequence>
<dbReference type="Proteomes" id="UP000202440">
    <property type="component" value="Chromosome"/>
</dbReference>
<dbReference type="SUPFAM" id="SSF51338">
    <property type="entry name" value="Composite domain of metallo-dependent hydrolases"/>
    <property type="match status" value="1"/>
</dbReference>
<evidence type="ECO:0000256" key="1">
    <source>
        <dbReference type="ARBA" id="ARBA00006745"/>
    </source>
</evidence>
<reference evidence="6 7" key="1">
    <citation type="submission" date="2017-07" db="EMBL/GenBank/DDBJ databases">
        <title>Annotated genome sequence of Bacterioplanes sanyensis isolated from Red Sea.</title>
        <authorList>
            <person name="Rehman Z.U."/>
        </authorList>
    </citation>
    <scope>NUCLEOTIDE SEQUENCE [LARGE SCALE GENOMIC DNA]</scope>
    <source>
        <strain evidence="6 7">NV9</strain>
    </source>
</reference>
<dbReference type="PANTHER" id="PTHR43794">
    <property type="entry name" value="AMINOHYDROLASE SSNA-RELATED"/>
    <property type="match status" value="1"/>
</dbReference>
<evidence type="ECO:0000313" key="7">
    <source>
        <dbReference type="Proteomes" id="UP000202440"/>
    </source>
</evidence>
<name>A0A222FMY8_9GAMM</name>
<dbReference type="GO" id="GO:0046872">
    <property type="term" value="F:metal ion binding"/>
    <property type="evidence" value="ECO:0007669"/>
    <property type="project" value="UniProtKB-KW"/>
</dbReference>
<dbReference type="InterPro" id="IPR011059">
    <property type="entry name" value="Metal-dep_hydrolase_composite"/>
</dbReference>
<dbReference type="Pfam" id="PF01979">
    <property type="entry name" value="Amidohydro_1"/>
    <property type="match status" value="1"/>
</dbReference>
<dbReference type="CDD" id="cd01298">
    <property type="entry name" value="ATZ_TRZ_like"/>
    <property type="match status" value="1"/>
</dbReference>
<dbReference type="InterPro" id="IPR050287">
    <property type="entry name" value="MTA/SAH_deaminase"/>
</dbReference>
<keyword evidence="2" id="KW-0479">Metal-binding</keyword>
<dbReference type="FunFam" id="3.20.20.140:FF:000014">
    <property type="entry name" value="5-methylthioadenosine/S-adenosylhomocysteine deaminase"/>
    <property type="match status" value="1"/>
</dbReference>
<dbReference type="GO" id="GO:0019239">
    <property type="term" value="F:deaminase activity"/>
    <property type="evidence" value="ECO:0007669"/>
    <property type="project" value="UniProtKB-ARBA"/>
</dbReference>
<accession>A0A222FMY8</accession>
<keyword evidence="4" id="KW-0862">Zinc</keyword>
<comment type="similarity">
    <text evidence="1">Belongs to the metallo-dependent hydrolases superfamily. ATZ/TRZ family.</text>
</comment>